<protein>
    <recommendedName>
        <fullName evidence="1">Brix domain-containing protein</fullName>
    </recommendedName>
</protein>
<dbReference type="PANTHER" id="PTHR22734:SF3">
    <property type="entry name" value="RIBOSOME PRODUCTION FACTOR 1"/>
    <property type="match status" value="1"/>
</dbReference>
<evidence type="ECO:0000313" key="3">
    <source>
        <dbReference type="Proteomes" id="UP000278031"/>
    </source>
</evidence>
<dbReference type="PANTHER" id="PTHR22734">
    <property type="entry name" value="U3 SMALL NUCLEOLAR RIBONUCLEOPROTEIN PROTEIN IMP4"/>
    <property type="match status" value="1"/>
</dbReference>
<dbReference type="InterPro" id="IPR007109">
    <property type="entry name" value="Brix"/>
</dbReference>
<evidence type="ECO:0000259" key="1">
    <source>
        <dbReference type="PROSITE" id="PS50833"/>
    </source>
</evidence>
<dbReference type="GO" id="GO:0000470">
    <property type="term" value="P:maturation of LSU-rRNA"/>
    <property type="evidence" value="ECO:0007669"/>
    <property type="project" value="TreeGrafter"/>
</dbReference>
<dbReference type="Proteomes" id="UP000278031">
    <property type="component" value="Unassembled WGS sequence"/>
</dbReference>
<dbReference type="SMART" id="SM00879">
    <property type="entry name" value="Brix"/>
    <property type="match status" value="1"/>
</dbReference>
<feature type="domain" description="Brix" evidence="1">
    <location>
        <begin position="1"/>
        <end position="161"/>
    </location>
</feature>
<dbReference type="GO" id="GO:0000460">
    <property type="term" value="P:maturation of 5.8S rRNA"/>
    <property type="evidence" value="ECO:0007669"/>
    <property type="project" value="TreeGrafter"/>
</dbReference>
<comment type="caution">
    <text evidence="2">The sequence shown here is derived from an EMBL/GenBank/DDBJ whole genome shotgun (WGS) entry which is preliminary data.</text>
</comment>
<dbReference type="PROSITE" id="PS50833">
    <property type="entry name" value="BRIX"/>
    <property type="match status" value="1"/>
</dbReference>
<name>A0A497JLA0_9ARCH</name>
<organism evidence="2 3">
    <name type="scientific">Candidatus Iainarchaeum sp</name>
    <dbReference type="NCBI Taxonomy" id="3101447"/>
    <lineage>
        <taxon>Archaea</taxon>
        <taxon>Candidatus Iainarchaeota</taxon>
        <taxon>Candidatus Iainarchaeia</taxon>
        <taxon>Candidatus Iainarchaeales</taxon>
        <taxon>Candidatus Iainarchaeaceae</taxon>
        <taxon>Candidatus Iainarchaeum</taxon>
    </lineage>
</organism>
<dbReference type="SUPFAM" id="SSF52954">
    <property type="entry name" value="Class II aaRS ABD-related"/>
    <property type="match status" value="1"/>
</dbReference>
<evidence type="ECO:0000313" key="2">
    <source>
        <dbReference type="EMBL" id="RLG71106.1"/>
    </source>
</evidence>
<proteinExistence type="predicted"/>
<dbReference type="Gene3D" id="3.40.50.10480">
    <property type="entry name" value="Probable brix-domain ribosomal biogenesis protein"/>
    <property type="match status" value="1"/>
</dbReference>
<dbReference type="GO" id="GO:0042134">
    <property type="term" value="F:rRNA primary transcript binding"/>
    <property type="evidence" value="ECO:0007669"/>
    <property type="project" value="InterPro"/>
</dbReference>
<accession>A0A497JLA0</accession>
<dbReference type="EMBL" id="QMWP01000010">
    <property type="protein sequence ID" value="RLG71106.1"/>
    <property type="molecule type" value="Genomic_DNA"/>
</dbReference>
<dbReference type="GO" id="GO:0030687">
    <property type="term" value="C:preribosome, large subunit precursor"/>
    <property type="evidence" value="ECO:0007669"/>
    <property type="project" value="TreeGrafter"/>
</dbReference>
<dbReference type="InterPro" id="IPR044281">
    <property type="entry name" value="IMP4/RPF1"/>
</dbReference>
<reference evidence="2 3" key="1">
    <citation type="submission" date="2018-06" db="EMBL/GenBank/DDBJ databases">
        <title>Extensive metabolic versatility and redundancy in microbially diverse, dynamic hydrothermal sediments.</title>
        <authorList>
            <person name="Dombrowski N."/>
            <person name="Teske A."/>
            <person name="Baker B.J."/>
        </authorList>
    </citation>
    <scope>NUCLEOTIDE SEQUENCE [LARGE SCALE GENOMIC DNA]</scope>
    <source>
        <strain evidence="2">B51_G17</strain>
    </source>
</reference>
<dbReference type="AlphaFoldDB" id="A0A497JLA0"/>
<gene>
    <name evidence="2" type="ORF">DRO04_00550</name>
</gene>
<sequence length="161" mass="18910">MAILFTTSRKPSRRTRAFARELCNSFPCCVFYSRGKANIAKLVGIAKREGLDFIIIVLESQGNPSALRIIKIDDDSWHYTHLIKLKLHKLRKEFLKKKVAIEELQLKLKNRALKRVLDMLGIENIKSEFVFKEEKSFLSFFYKNKEIGPRFEIYDIKRLSL</sequence>